<gene>
    <name evidence="3" type="ORF">J2S42_002291</name>
</gene>
<comment type="caution">
    <text evidence="3">The sequence shown here is derived from an EMBL/GenBank/DDBJ whole genome shotgun (WGS) entry which is preliminary data.</text>
</comment>
<keyword evidence="2" id="KW-0732">Signal</keyword>
<feature type="compositionally biased region" description="Gly residues" evidence="1">
    <location>
        <begin position="77"/>
        <end position="89"/>
    </location>
</feature>
<dbReference type="RefSeq" id="WP_307238336.1">
    <property type="nucleotide sequence ID" value="NZ_JAUSUZ010000001.1"/>
</dbReference>
<evidence type="ECO:0000313" key="4">
    <source>
        <dbReference type="Proteomes" id="UP001240236"/>
    </source>
</evidence>
<dbReference type="PROSITE" id="PS51257">
    <property type="entry name" value="PROKAR_LIPOPROTEIN"/>
    <property type="match status" value="1"/>
</dbReference>
<proteinExistence type="predicted"/>
<organism evidence="3 4">
    <name type="scientific">Catenuloplanes indicus</name>
    <dbReference type="NCBI Taxonomy" id="137267"/>
    <lineage>
        <taxon>Bacteria</taxon>
        <taxon>Bacillati</taxon>
        <taxon>Actinomycetota</taxon>
        <taxon>Actinomycetes</taxon>
        <taxon>Micromonosporales</taxon>
        <taxon>Micromonosporaceae</taxon>
        <taxon>Catenuloplanes</taxon>
    </lineage>
</organism>
<feature type="chain" id="PRO_5041921118" evidence="2">
    <location>
        <begin position="26"/>
        <end position="89"/>
    </location>
</feature>
<feature type="region of interest" description="Disordered" evidence="1">
    <location>
        <begin position="23"/>
        <end position="89"/>
    </location>
</feature>
<protein>
    <submittedName>
        <fullName evidence="3">Uncharacterized protein</fullName>
    </submittedName>
</protein>
<evidence type="ECO:0000313" key="3">
    <source>
        <dbReference type="EMBL" id="MDQ0365622.1"/>
    </source>
</evidence>
<reference evidence="3 4" key="1">
    <citation type="submission" date="2023-07" db="EMBL/GenBank/DDBJ databases">
        <title>Sequencing the genomes of 1000 actinobacteria strains.</title>
        <authorList>
            <person name="Klenk H.-P."/>
        </authorList>
    </citation>
    <scope>NUCLEOTIDE SEQUENCE [LARGE SCALE GENOMIC DNA]</scope>
    <source>
        <strain evidence="3 4">DSM 44709</strain>
    </source>
</reference>
<name>A0AAE3VXW8_9ACTN</name>
<keyword evidence="4" id="KW-1185">Reference proteome</keyword>
<dbReference type="AlphaFoldDB" id="A0AAE3VXW8"/>
<feature type="compositionally biased region" description="Pro residues" evidence="1">
    <location>
        <begin position="34"/>
        <end position="52"/>
    </location>
</feature>
<feature type="signal peptide" evidence="2">
    <location>
        <begin position="1"/>
        <end position="25"/>
    </location>
</feature>
<dbReference type="EMBL" id="JAUSUZ010000001">
    <property type="protein sequence ID" value="MDQ0365622.1"/>
    <property type="molecule type" value="Genomic_DNA"/>
</dbReference>
<evidence type="ECO:0000256" key="1">
    <source>
        <dbReference type="SAM" id="MobiDB-lite"/>
    </source>
</evidence>
<evidence type="ECO:0000256" key="2">
    <source>
        <dbReference type="SAM" id="SignalP"/>
    </source>
</evidence>
<dbReference type="Proteomes" id="UP001240236">
    <property type="component" value="Unassembled WGS sequence"/>
</dbReference>
<sequence>MPRSTTARRISLTAAFLGLAAGGTAACDADPPPRRPAVPYLPAPAPTGPPLGDPTAAAPLGTRNATVPDGVVRTGIVGQGGRDAGSSGG</sequence>
<accession>A0AAE3VXW8</accession>